<dbReference type="Proteomes" id="UP000248882">
    <property type="component" value="Unassembled WGS sequence"/>
</dbReference>
<accession>A0A2W7QIK1</accession>
<comment type="caution">
    <text evidence="2">The sequence shown here is derived from an EMBL/GenBank/DDBJ whole genome shotgun (WGS) entry which is preliminary data.</text>
</comment>
<dbReference type="InterPro" id="IPR029068">
    <property type="entry name" value="Glyas_Bleomycin-R_OHBP_Dase"/>
</dbReference>
<evidence type="ECO:0000313" key="3">
    <source>
        <dbReference type="Proteomes" id="UP000248882"/>
    </source>
</evidence>
<keyword evidence="3" id="KW-1185">Reference proteome</keyword>
<dbReference type="PANTHER" id="PTHR39175:SF1">
    <property type="entry name" value="FAMILY PROTEIN, PUTATIVE (AFU_ORTHOLOGUE AFUA_3G15060)-RELATED"/>
    <property type="match status" value="1"/>
</dbReference>
<organism evidence="2 3">
    <name type="scientific">Algoriphagus chordae</name>
    <dbReference type="NCBI Taxonomy" id="237019"/>
    <lineage>
        <taxon>Bacteria</taxon>
        <taxon>Pseudomonadati</taxon>
        <taxon>Bacteroidota</taxon>
        <taxon>Cytophagia</taxon>
        <taxon>Cytophagales</taxon>
        <taxon>Cyclobacteriaceae</taxon>
        <taxon>Algoriphagus</taxon>
    </lineage>
</organism>
<sequence length="118" mass="13732">MLEIERLDHVLITIPPNTSAEAVEFYCKKLQLNEIPGRHPNGAIWIELGNIELHIREEEGHQSKSARHPAFVVKNLEAAKSFLLKEEIEISYSSIIEGRDRCFFRDPWGNRFELIEYV</sequence>
<dbReference type="AlphaFoldDB" id="A0A2W7QIK1"/>
<dbReference type="OrthoDB" id="9813630at2"/>
<dbReference type="SUPFAM" id="SSF54593">
    <property type="entry name" value="Glyoxalase/Bleomycin resistance protein/Dihydroxybiphenyl dioxygenase"/>
    <property type="match status" value="1"/>
</dbReference>
<dbReference type="Gene3D" id="3.10.180.10">
    <property type="entry name" value="2,3-Dihydroxybiphenyl 1,2-Dioxygenase, domain 1"/>
    <property type="match status" value="1"/>
</dbReference>
<reference evidence="2 3" key="1">
    <citation type="submission" date="2018-06" db="EMBL/GenBank/DDBJ databases">
        <title>Genomic Encyclopedia of Archaeal and Bacterial Type Strains, Phase II (KMG-II): from individual species to whole genera.</title>
        <authorList>
            <person name="Goeker M."/>
        </authorList>
    </citation>
    <scope>NUCLEOTIDE SEQUENCE [LARGE SCALE GENOMIC DNA]</scope>
    <source>
        <strain evidence="2 3">DSM 19830</strain>
    </source>
</reference>
<protein>
    <recommendedName>
        <fullName evidence="1">VOC domain-containing protein</fullName>
    </recommendedName>
</protein>
<proteinExistence type="predicted"/>
<dbReference type="EMBL" id="QKZT01000021">
    <property type="protein sequence ID" value="PZX48324.1"/>
    <property type="molecule type" value="Genomic_DNA"/>
</dbReference>
<dbReference type="PANTHER" id="PTHR39175">
    <property type="entry name" value="FAMILY PROTEIN, PUTATIVE (AFU_ORTHOLOGUE AFUA_3G15060)-RELATED"/>
    <property type="match status" value="1"/>
</dbReference>
<dbReference type="Pfam" id="PF00903">
    <property type="entry name" value="Glyoxalase"/>
    <property type="match status" value="1"/>
</dbReference>
<evidence type="ECO:0000259" key="1">
    <source>
        <dbReference type="PROSITE" id="PS51819"/>
    </source>
</evidence>
<gene>
    <name evidence="2" type="ORF">LV85_03735</name>
</gene>
<evidence type="ECO:0000313" key="2">
    <source>
        <dbReference type="EMBL" id="PZX48324.1"/>
    </source>
</evidence>
<dbReference type="InterPro" id="IPR037523">
    <property type="entry name" value="VOC_core"/>
</dbReference>
<dbReference type="RefSeq" id="WP_111322253.1">
    <property type="nucleotide sequence ID" value="NZ_QKZT01000021.1"/>
</dbReference>
<dbReference type="InterPro" id="IPR004360">
    <property type="entry name" value="Glyas_Fos-R_dOase_dom"/>
</dbReference>
<name>A0A2W7QIK1_9BACT</name>
<feature type="domain" description="VOC" evidence="1">
    <location>
        <begin position="6"/>
        <end position="117"/>
    </location>
</feature>
<dbReference type="PROSITE" id="PS51819">
    <property type="entry name" value="VOC"/>
    <property type="match status" value="1"/>
</dbReference>